<feature type="disulfide bond" evidence="16">
    <location>
        <begin position="163"/>
        <end position="217"/>
    </location>
</feature>
<comment type="cofactor">
    <cofactor evidence="15">
        <name>Zn(2+)</name>
        <dbReference type="ChEBI" id="CHEBI:29105"/>
    </cofactor>
    <text evidence="15">Binds 1 zinc ion per subunit.</text>
</comment>
<feature type="binding site" evidence="15 17">
    <location>
        <position position="237"/>
    </location>
    <ligand>
        <name>Zn(2+)</name>
        <dbReference type="ChEBI" id="CHEBI:29105"/>
        <note>catalytic</note>
    </ligand>
</feature>
<protein>
    <submittedName>
        <fullName evidence="21">A disintegrin and metalloproteinase with thrombospondin motifs 12</fullName>
    </submittedName>
</protein>
<dbReference type="InterPro" id="IPR000884">
    <property type="entry name" value="TSP1_rpt"/>
</dbReference>
<evidence type="ECO:0000259" key="19">
    <source>
        <dbReference type="PROSITE" id="PS50215"/>
    </source>
</evidence>
<evidence type="ECO:0000313" key="22">
    <source>
        <dbReference type="Proteomes" id="UP000197619"/>
    </source>
</evidence>
<name>A0A218UYN6_9PASE</name>
<evidence type="ECO:0000256" key="12">
    <source>
        <dbReference type="ARBA" id="ARBA00023157"/>
    </source>
</evidence>
<reference evidence="21 22" key="1">
    <citation type="submission" date="2017-05" db="EMBL/GenBank/DDBJ databases">
        <title>Genome of assembly of the Bengalese finch, Lonchura striata domestica.</title>
        <authorList>
            <person name="Colquitt B.M."/>
            <person name="Brainard M.S."/>
        </authorList>
    </citation>
    <scope>NUCLEOTIDE SEQUENCE [LARGE SCALE GENOMIC DNA]</scope>
    <source>
        <strain evidence="21">White83orange57</strain>
    </source>
</reference>
<dbReference type="FunFam" id="2.60.120.830:FF:000001">
    <property type="entry name" value="A disintegrin and metalloproteinase with thrombospondin motifs 1"/>
    <property type="match status" value="1"/>
</dbReference>
<comment type="caution">
    <text evidence="21">The sequence shown here is derived from an EMBL/GenBank/DDBJ whole genome shotgun (WGS) entry which is preliminary data.</text>
</comment>
<sequence>MIAVTEQRLRETAGVVLQCGKFRISLDSAISSLVSLWSCLCSGQTALLSTLPVTHSFFKQQQLRRERWEQNHTAARKVSRRSVSKERWVETLVVADSKMVEYHGSDHVESYILTIMNMVTGLFHDPSIGNAIHIVLVRLILFEEVEQGLKIVHHADKTLASFCKWQKSVNPKSDVNPTHHDVAVLLTRKDICAGMNRPCETLGLSHLSGMCQPHRSCNINEDSGLPLAFTVAHELGHSFGIQHDGKENDCEPAGKRPYIMSRQLQYDPTPLTWSQCSKEYITRFLDRGWGFCLDDIPQKEVLKSPVIAPGVIYDVHHQCQLQYGSNATFCEDVDNLCQTLWCSVKGSCRSKLDAAADGTRCGENKPQCSFSRPQFGGDYCTGERKRYRMCNISPCHKDVPTFRQMQCSEFDTVPYQNEFYHWVPVYNTANPCELHCRPVDGHFSEKMLDAVTDGTPCFEGRHSRDICINGMCKAVGCDYEINSNATEDQCGVCLGDGSTCHTVKRMFNQSEGFGYVDIGLIPKGARGIKVMEVTESGNFLAMRSKDPEKYYLNGGFIIQWNGEYKVAGTIFQYDRTGDLENLTAPGPTNESIWIQLLFQETNPGIEYEYTVRKEESNENEIGEPEYFWQYGEWTACSVTCGRGLRRQIAHCVRRGSRAVKSSFCDPATQPNGRQKKCHEQDCPPRWWAGEWQKCSTTCGPAGQKKRTVLCIQTVGSDEQALDVTECQHLLKPKTHLSCNRDILCPSDWTVSNWTECTVTCGGGIRTRNVTCAKNNDEPCDSSKRPNSKALCGLQQCPSAGRFLIPPQAPRRGKIIIRKTTANPEWSLPHRTPRPNPRFQTTTKIPKHESVTPCLSTSSGLVNVSRKEGAANRTVQSNFAESSDVYNYPMVSTENSSYQNSTSWPFHNSLSTENIRHAENTSKNEPIFTAENEMQISEDTPVSSSTSNPEITSSYDYLTEESDNTDGPFGVSKKTVDLFYSTELNPEIRTRSTTLGTGSPVTQSESMTSQTPLASHQRDFSVLNPVSRAEQELAFPTAANYVSLQVDVPVVEVTTPQALVTEMPTELGHAPGDQTDSREEIKLPDTITTSTQSSAPKHTLNNQNAASEGVLMNVTDSNHIITSNSLPSDAYWIVGNWSEVSYFLLIRSDKNINLSPYDLSSIIHGVTFTLLRFQDCFQNYVLMLSLPLGFPLVLVQCSTTCGMGAFWRHVECSSRNISHCQNMKKPDSARRCYLRPCASWKTGNWSKVTSFKAVYEHKLEIPTVQDAQSVGCTPVLCLGKVQPFSGAHHVEMCPSLFCVQCSVNCSGGFKTRDVHCIDAGEKRLLRPFHCQLLGYKPQLNTSCNTEPCLQWRVEPWSECSRTCGGGQQERHVSCPREGHCDWTKRPDAIASCNRQPCTQWIHQAWSPCAVSCGGGIQQRVVKCMNTETNETEDDSMCVDKAKPTKYQKCHLQECRKNTGLPCSKDQLSVHFCQRLKGIGKCLLPSIQTQCCFTCSQPRIRNKARHGDQRAFKQKNYTKSRRKPPQN</sequence>
<dbReference type="Pfam" id="PF19236">
    <property type="entry name" value="ADAMTS_CR_3"/>
    <property type="match status" value="1"/>
</dbReference>
<keyword evidence="11 21" id="KW-0482">Metalloprotease</keyword>
<accession>A0A218UYN6</accession>
<dbReference type="InterPro" id="IPR024079">
    <property type="entry name" value="MetalloPept_cat_dom_sf"/>
</dbReference>
<feature type="binding site" evidence="15">
    <location>
        <position position="174"/>
    </location>
    <ligand>
        <name>Ca(2+)</name>
        <dbReference type="ChEBI" id="CHEBI:29108"/>
        <label>2</label>
    </ligand>
</feature>
<evidence type="ECO:0000256" key="1">
    <source>
        <dbReference type="ARBA" id="ARBA00004498"/>
    </source>
</evidence>
<evidence type="ECO:0000256" key="18">
    <source>
        <dbReference type="SAM" id="MobiDB-lite"/>
    </source>
</evidence>
<feature type="binding site" evidence="15">
    <location>
        <position position="292"/>
    </location>
    <ligand>
        <name>Ca(2+)</name>
        <dbReference type="ChEBI" id="CHEBI:29108"/>
        <label>1</label>
    </ligand>
</feature>
<dbReference type="Pfam" id="PF19030">
    <property type="entry name" value="TSP1_ADAMTS"/>
    <property type="match status" value="6"/>
</dbReference>
<evidence type="ECO:0000256" key="15">
    <source>
        <dbReference type="PIRSR" id="PIRSR613273-2"/>
    </source>
</evidence>
<evidence type="ECO:0000256" key="8">
    <source>
        <dbReference type="ARBA" id="ARBA00022737"/>
    </source>
</evidence>
<evidence type="ECO:0000256" key="14">
    <source>
        <dbReference type="PIRSR" id="PIRSR613273-1"/>
    </source>
</evidence>
<comment type="caution">
    <text evidence="17">Lacks conserved residue(s) required for the propagation of feature annotation.</text>
</comment>
<gene>
    <name evidence="21" type="primary">ADAMTS12</name>
    <name evidence="21" type="ORF">RLOC_00015144</name>
</gene>
<evidence type="ECO:0000256" key="6">
    <source>
        <dbReference type="ARBA" id="ARBA00022723"/>
    </source>
</evidence>
<dbReference type="PRINTS" id="PR01857">
    <property type="entry name" value="ADAMTSFAMILY"/>
</dbReference>
<keyword evidence="9" id="KW-0378">Hydrolase</keyword>
<evidence type="ECO:0000256" key="11">
    <source>
        <dbReference type="ARBA" id="ARBA00023049"/>
    </source>
</evidence>
<dbReference type="SUPFAM" id="SSF82895">
    <property type="entry name" value="TSP-1 type 1 repeat"/>
    <property type="match status" value="5"/>
</dbReference>
<dbReference type="SMART" id="SM00209">
    <property type="entry name" value="TSP1"/>
    <property type="match status" value="6"/>
</dbReference>
<dbReference type="PROSITE" id="PS50092">
    <property type="entry name" value="TSP1"/>
    <property type="match status" value="5"/>
</dbReference>
<evidence type="ECO:0000256" key="13">
    <source>
        <dbReference type="ARBA" id="ARBA00023180"/>
    </source>
</evidence>
<feature type="binding site" evidence="15 17">
    <location>
        <position position="233"/>
    </location>
    <ligand>
        <name>Zn(2+)</name>
        <dbReference type="ChEBI" id="CHEBI:29105"/>
        <note>catalytic</note>
    </ligand>
</feature>
<feature type="binding site" evidence="15">
    <location>
        <position position="90"/>
    </location>
    <ligand>
        <name>Ca(2+)</name>
        <dbReference type="ChEBI" id="CHEBI:29108"/>
        <label>2</label>
    </ligand>
</feature>
<dbReference type="STRING" id="299123.ENSLSDP00000020610"/>
<dbReference type="Pfam" id="PF17771">
    <property type="entry name" value="ADAMTS_CR_2"/>
    <property type="match status" value="1"/>
</dbReference>
<keyword evidence="3" id="KW-0272">Extracellular matrix</keyword>
<dbReference type="PANTHER" id="PTHR13723:SF189">
    <property type="entry name" value="A DISINTEGRIN AND METALLOPROTEINASE WITH THROMBOSPONDIN MOTIFS 12"/>
    <property type="match status" value="1"/>
</dbReference>
<dbReference type="Pfam" id="PF05986">
    <property type="entry name" value="ADAMTS_spacer1"/>
    <property type="match status" value="1"/>
</dbReference>
<keyword evidence="10 15" id="KW-0862">Zinc</keyword>
<feature type="region of interest" description="Disordered" evidence="18">
    <location>
        <begin position="988"/>
        <end position="1014"/>
    </location>
</feature>
<dbReference type="PANTHER" id="PTHR13723">
    <property type="entry name" value="ADAMTS A DISINTEGRIN AND METALLOPROTEASE WITH THROMBOSPONDIN MOTIFS PROTEASE"/>
    <property type="match status" value="1"/>
</dbReference>
<dbReference type="GO" id="GO:0006508">
    <property type="term" value="P:proteolysis"/>
    <property type="evidence" value="ECO:0007669"/>
    <property type="project" value="UniProtKB-KW"/>
</dbReference>
<evidence type="ECO:0000256" key="5">
    <source>
        <dbReference type="ARBA" id="ARBA00022685"/>
    </source>
</evidence>
<feature type="disulfide bond" evidence="16">
    <location>
        <begin position="319"/>
        <end position="342"/>
    </location>
</feature>
<keyword evidence="13" id="KW-0325">Glycoprotein</keyword>
<dbReference type="InterPro" id="IPR045371">
    <property type="entry name" value="ADAMTS_CR_3"/>
</dbReference>
<keyword evidence="2" id="KW-0964">Secreted</keyword>
<dbReference type="FunFam" id="3.40.390.10:FF:000001">
    <property type="entry name" value="A disintegrin and metalloproteinase with thrombospondin motifs 1"/>
    <property type="match status" value="1"/>
</dbReference>
<dbReference type="SUPFAM" id="SSF55486">
    <property type="entry name" value="Metalloproteases ('zincins'), catalytic domain"/>
    <property type="match status" value="1"/>
</dbReference>
<dbReference type="EMBL" id="MUZQ01000092">
    <property type="protein sequence ID" value="OWK58736.1"/>
    <property type="molecule type" value="Genomic_DNA"/>
</dbReference>
<feature type="binding site" evidence="15 17">
    <location>
        <position position="243"/>
    </location>
    <ligand>
        <name>Zn(2+)</name>
        <dbReference type="ChEBI" id="CHEBI:29105"/>
        <note>catalytic</note>
    </ligand>
</feature>
<keyword evidence="22" id="KW-1185">Reference proteome</keyword>
<dbReference type="GO" id="GO:0046872">
    <property type="term" value="F:metal ion binding"/>
    <property type="evidence" value="ECO:0007669"/>
    <property type="project" value="UniProtKB-KW"/>
</dbReference>
<organism evidence="21 22">
    <name type="scientific">Lonchura striata</name>
    <name type="common">white-rumped munia</name>
    <dbReference type="NCBI Taxonomy" id="40157"/>
    <lineage>
        <taxon>Eukaryota</taxon>
        <taxon>Metazoa</taxon>
        <taxon>Chordata</taxon>
        <taxon>Craniata</taxon>
        <taxon>Vertebrata</taxon>
        <taxon>Euteleostomi</taxon>
        <taxon>Archelosauria</taxon>
        <taxon>Archosauria</taxon>
        <taxon>Dinosauria</taxon>
        <taxon>Saurischia</taxon>
        <taxon>Theropoda</taxon>
        <taxon>Coelurosauria</taxon>
        <taxon>Aves</taxon>
        <taxon>Neognathae</taxon>
        <taxon>Neoaves</taxon>
        <taxon>Telluraves</taxon>
        <taxon>Australaves</taxon>
        <taxon>Passeriformes</taxon>
        <taxon>Passeroidea</taxon>
        <taxon>Estrildidae</taxon>
        <taxon>Estrildinae</taxon>
        <taxon>Lonchura</taxon>
    </lineage>
</organism>
<feature type="region of interest" description="Disordered" evidence="18">
    <location>
        <begin position="1502"/>
        <end position="1525"/>
    </location>
</feature>
<dbReference type="CDD" id="cd04273">
    <property type="entry name" value="ZnMc_ADAMTS_like"/>
    <property type="match status" value="1"/>
</dbReference>
<dbReference type="InterPro" id="IPR010909">
    <property type="entry name" value="PLAC"/>
</dbReference>
<evidence type="ECO:0000256" key="4">
    <source>
        <dbReference type="ARBA" id="ARBA00022670"/>
    </source>
</evidence>
<feature type="disulfide bond" evidence="16">
    <location>
        <begin position="330"/>
        <end position="348"/>
    </location>
</feature>
<feature type="disulfide bond" evidence="16">
    <location>
        <begin position="368"/>
        <end position="380"/>
    </location>
</feature>
<feature type="domain" description="PLAC" evidence="20">
    <location>
        <begin position="1457"/>
        <end position="1497"/>
    </location>
</feature>
<dbReference type="InterPro" id="IPR010294">
    <property type="entry name" value="ADAMTS_spacer1"/>
</dbReference>
<dbReference type="Proteomes" id="UP000197619">
    <property type="component" value="Unassembled WGS sequence"/>
</dbReference>
<feature type="disulfide bond" evidence="16">
    <location>
        <begin position="250"/>
        <end position="276"/>
    </location>
</feature>
<feature type="disulfide bond" evidence="16">
    <location>
        <begin position="192"/>
        <end position="199"/>
    </location>
</feature>
<feature type="binding site" evidence="15">
    <location>
        <position position="174"/>
    </location>
    <ligand>
        <name>Ca(2+)</name>
        <dbReference type="ChEBI" id="CHEBI:29108"/>
        <label>1</label>
    </ligand>
</feature>
<evidence type="ECO:0000313" key="21">
    <source>
        <dbReference type="EMBL" id="OWK58736.1"/>
    </source>
</evidence>
<keyword evidence="7" id="KW-0732">Signal</keyword>
<dbReference type="InterPro" id="IPR041645">
    <property type="entry name" value="ADAMTS_CR_2"/>
</dbReference>
<evidence type="ECO:0000256" key="17">
    <source>
        <dbReference type="PROSITE-ProRule" id="PRU00276"/>
    </source>
</evidence>
<proteinExistence type="predicted"/>
<feature type="binding site" evidence="15">
    <location>
        <position position="295"/>
    </location>
    <ligand>
        <name>Ca(2+)</name>
        <dbReference type="ChEBI" id="CHEBI:29108"/>
        <label>2</label>
    </ligand>
</feature>
<feature type="active site" evidence="14 17">
    <location>
        <position position="234"/>
    </location>
</feature>
<dbReference type="GO" id="GO:0004222">
    <property type="term" value="F:metalloendopeptidase activity"/>
    <property type="evidence" value="ECO:0007669"/>
    <property type="project" value="InterPro"/>
</dbReference>
<comment type="subcellular location">
    <subcellularLocation>
        <location evidence="1">Secreted</location>
        <location evidence="1">Extracellular space</location>
        <location evidence="1">Extracellular matrix</location>
    </subcellularLocation>
</comment>
<dbReference type="InterPro" id="IPR013273">
    <property type="entry name" value="ADAMTS/ADAMTS-like"/>
</dbReference>
<keyword evidence="12 16" id="KW-1015">Disulfide bond</keyword>
<evidence type="ECO:0000259" key="20">
    <source>
        <dbReference type="PROSITE" id="PS50900"/>
    </source>
</evidence>
<dbReference type="InterPro" id="IPR050439">
    <property type="entry name" value="ADAMTS_ADAMTS-like"/>
</dbReference>
<keyword evidence="5" id="KW-0165">Cleavage on pair of basic residues</keyword>
<evidence type="ECO:0000256" key="16">
    <source>
        <dbReference type="PIRSR" id="PIRSR613273-3"/>
    </source>
</evidence>
<feature type="compositionally biased region" description="Basic residues" evidence="18">
    <location>
        <begin position="1510"/>
        <end position="1525"/>
    </location>
</feature>
<keyword evidence="8" id="KW-0677">Repeat</keyword>
<dbReference type="Pfam" id="PF01421">
    <property type="entry name" value="Reprolysin"/>
    <property type="match status" value="1"/>
</dbReference>
<dbReference type="InterPro" id="IPR036383">
    <property type="entry name" value="TSP1_rpt_sf"/>
</dbReference>
<dbReference type="PROSITE" id="PS50215">
    <property type="entry name" value="ADAM_MEPRO"/>
    <property type="match status" value="1"/>
</dbReference>
<dbReference type="PROSITE" id="PS50900">
    <property type="entry name" value="PLAC"/>
    <property type="match status" value="1"/>
</dbReference>
<keyword evidence="4" id="KW-0645">Protease</keyword>
<dbReference type="Gene3D" id="2.60.120.830">
    <property type="match status" value="1"/>
</dbReference>
<feature type="domain" description="Peptidase M12B" evidence="19">
    <location>
        <begin position="87"/>
        <end position="297"/>
    </location>
</feature>
<keyword evidence="15" id="KW-0106">Calcium</keyword>
<dbReference type="InterPro" id="IPR001590">
    <property type="entry name" value="Peptidase_M12B"/>
</dbReference>
<feature type="disulfide bond" evidence="16">
    <location>
        <begin position="211"/>
        <end position="292"/>
    </location>
</feature>
<dbReference type="Gene3D" id="2.20.100.10">
    <property type="entry name" value="Thrombospondin type-1 (TSP1) repeat"/>
    <property type="match status" value="5"/>
</dbReference>
<feature type="compositionally biased region" description="Polar residues" evidence="18">
    <location>
        <begin position="990"/>
        <end position="1013"/>
    </location>
</feature>
<evidence type="ECO:0000256" key="9">
    <source>
        <dbReference type="ARBA" id="ARBA00022801"/>
    </source>
</evidence>
<dbReference type="Pfam" id="PF00090">
    <property type="entry name" value="TSP_1"/>
    <property type="match status" value="1"/>
</dbReference>
<feature type="binding site" evidence="15">
    <location>
        <position position="181"/>
    </location>
    <ligand>
        <name>Ca(2+)</name>
        <dbReference type="ChEBI" id="CHEBI:29108"/>
        <label>1</label>
    </ligand>
</feature>
<evidence type="ECO:0000256" key="10">
    <source>
        <dbReference type="ARBA" id="ARBA00022833"/>
    </source>
</evidence>
<keyword evidence="6 15" id="KW-0479">Metal-binding</keyword>
<dbReference type="FunFam" id="2.20.100.10:FF:000005">
    <property type="entry name" value="ADAM metallopeptidase with thrombospondin type 1 motif 9"/>
    <property type="match status" value="2"/>
</dbReference>
<evidence type="ECO:0000256" key="2">
    <source>
        <dbReference type="ARBA" id="ARBA00022525"/>
    </source>
</evidence>
<feature type="binding site" evidence="15">
    <location>
        <position position="295"/>
    </location>
    <ligand>
        <name>Ca(2+)</name>
        <dbReference type="ChEBI" id="CHEBI:29108"/>
        <label>1</label>
    </ligand>
</feature>
<dbReference type="Gene3D" id="3.40.1620.60">
    <property type="match status" value="1"/>
</dbReference>
<dbReference type="GO" id="GO:0030198">
    <property type="term" value="P:extracellular matrix organization"/>
    <property type="evidence" value="ECO:0007669"/>
    <property type="project" value="InterPro"/>
</dbReference>
<evidence type="ECO:0000256" key="7">
    <source>
        <dbReference type="ARBA" id="ARBA00022729"/>
    </source>
</evidence>
<feature type="binding site" evidence="15">
    <location>
        <position position="90"/>
    </location>
    <ligand>
        <name>Ca(2+)</name>
        <dbReference type="ChEBI" id="CHEBI:29108"/>
        <label>1</label>
    </ligand>
</feature>
<evidence type="ECO:0000256" key="3">
    <source>
        <dbReference type="ARBA" id="ARBA00022530"/>
    </source>
</evidence>
<dbReference type="Gene3D" id="3.40.390.10">
    <property type="entry name" value="Collagenase (Catalytic Domain)"/>
    <property type="match status" value="1"/>
</dbReference>